<dbReference type="OrthoDB" id="7285081at2"/>
<evidence type="ECO:0000313" key="4">
    <source>
        <dbReference type="EMBL" id="QDO99397.1"/>
    </source>
</evidence>
<evidence type="ECO:0000259" key="3">
    <source>
        <dbReference type="Pfam" id="PF20072"/>
    </source>
</evidence>
<feature type="domain" description="DUF6468" evidence="3">
    <location>
        <begin position="32"/>
        <end position="106"/>
    </location>
</feature>
<accession>A0A516H6K2</accession>
<dbReference type="Proteomes" id="UP000317496">
    <property type="component" value="Chromosome"/>
</dbReference>
<gene>
    <name evidence="4" type="ORF">FNB15_19875</name>
</gene>
<dbReference type="AlphaFoldDB" id="A0A516H6K2"/>
<protein>
    <recommendedName>
        <fullName evidence="3">DUF6468 domain-containing protein</fullName>
    </recommendedName>
</protein>
<evidence type="ECO:0000256" key="1">
    <source>
        <dbReference type="SAM" id="MobiDB-lite"/>
    </source>
</evidence>
<keyword evidence="5" id="KW-1185">Reference proteome</keyword>
<keyword evidence="2" id="KW-0472">Membrane</keyword>
<sequence>MTLTLMVEIVVAVLLLVTLAISLVLNRRLGNLRANQDEMRRLIGDFDKALTKARQGLSELKTASATADTAHEERLKAAKALRDELGFMIETGDRLADRLAGEASGNRAARQDRPAAAERMVADRAGMERVLERAAMERPEPMRSDPRSGAHPGAGGPVTPFPPKKPSIAPAGGSGRDFKIEPRSEAERELLMALRQAR</sequence>
<organism evidence="4 5">
    <name type="scientific">Ferrovibrio terrae</name>
    <dbReference type="NCBI Taxonomy" id="2594003"/>
    <lineage>
        <taxon>Bacteria</taxon>
        <taxon>Pseudomonadati</taxon>
        <taxon>Pseudomonadota</taxon>
        <taxon>Alphaproteobacteria</taxon>
        <taxon>Rhodospirillales</taxon>
        <taxon>Rhodospirillaceae</taxon>
        <taxon>Ferrovibrio</taxon>
    </lineage>
</organism>
<evidence type="ECO:0000256" key="2">
    <source>
        <dbReference type="SAM" id="Phobius"/>
    </source>
</evidence>
<keyword evidence="2" id="KW-0812">Transmembrane</keyword>
<feature type="region of interest" description="Disordered" evidence="1">
    <location>
        <begin position="136"/>
        <end position="184"/>
    </location>
</feature>
<dbReference type="RefSeq" id="WP_144258393.1">
    <property type="nucleotide sequence ID" value="NZ_CP041636.1"/>
</dbReference>
<dbReference type="Pfam" id="PF20072">
    <property type="entry name" value="DUF6468"/>
    <property type="match status" value="1"/>
</dbReference>
<reference evidence="4 5" key="1">
    <citation type="submission" date="2019-07" db="EMBL/GenBank/DDBJ databases">
        <title>Genome sequencing for Ferrovibrio sp. K5.</title>
        <authorList>
            <person name="Park S.-J."/>
        </authorList>
    </citation>
    <scope>NUCLEOTIDE SEQUENCE [LARGE SCALE GENOMIC DNA]</scope>
    <source>
        <strain evidence="4 5">K5</strain>
    </source>
</reference>
<evidence type="ECO:0000313" key="5">
    <source>
        <dbReference type="Proteomes" id="UP000317496"/>
    </source>
</evidence>
<dbReference type="KEGG" id="fer:FNB15_19875"/>
<feature type="compositionally biased region" description="Basic and acidic residues" evidence="1">
    <location>
        <begin position="136"/>
        <end position="148"/>
    </location>
</feature>
<dbReference type="EMBL" id="CP041636">
    <property type="protein sequence ID" value="QDO99397.1"/>
    <property type="molecule type" value="Genomic_DNA"/>
</dbReference>
<name>A0A516H6K2_9PROT</name>
<keyword evidence="2" id="KW-1133">Transmembrane helix</keyword>
<feature type="transmembrane region" description="Helical" evidence="2">
    <location>
        <begin position="6"/>
        <end position="25"/>
    </location>
</feature>
<proteinExistence type="predicted"/>
<dbReference type="InterPro" id="IPR045531">
    <property type="entry name" value="DUF6468"/>
</dbReference>